<dbReference type="eggNOG" id="KOG2016">
    <property type="taxonomic scope" value="Eukaryota"/>
</dbReference>
<dbReference type="CDD" id="cd01493">
    <property type="entry name" value="APPBP1_RUB"/>
    <property type="match status" value="1"/>
</dbReference>
<dbReference type="GO" id="GO:0005737">
    <property type="term" value="C:cytoplasm"/>
    <property type="evidence" value="ECO:0000318"/>
    <property type="project" value="GO_Central"/>
</dbReference>
<dbReference type="FunCoup" id="D8RVZ4">
    <property type="interactions" value="5504"/>
</dbReference>
<dbReference type="OMA" id="SAHTQRY"/>
<dbReference type="PIRSF" id="PIRSF039099">
    <property type="entry name" value="APP-BP1"/>
    <property type="match status" value="1"/>
</dbReference>
<evidence type="ECO:0000259" key="6">
    <source>
        <dbReference type="Pfam" id="PF00899"/>
    </source>
</evidence>
<evidence type="ECO:0000256" key="5">
    <source>
        <dbReference type="SAM" id="MobiDB-lite"/>
    </source>
</evidence>
<reference evidence="7 8" key="1">
    <citation type="journal article" date="2011" name="Science">
        <title>The Selaginella genome identifies genetic changes associated with the evolution of vascular plants.</title>
        <authorList>
            <person name="Banks J.A."/>
            <person name="Nishiyama T."/>
            <person name="Hasebe M."/>
            <person name="Bowman J.L."/>
            <person name="Gribskov M."/>
            <person name="dePamphilis C."/>
            <person name="Albert V.A."/>
            <person name="Aono N."/>
            <person name="Aoyama T."/>
            <person name="Ambrose B.A."/>
            <person name="Ashton N.W."/>
            <person name="Axtell M.J."/>
            <person name="Barker E."/>
            <person name="Barker M.S."/>
            <person name="Bennetzen J.L."/>
            <person name="Bonawitz N.D."/>
            <person name="Chapple C."/>
            <person name="Cheng C."/>
            <person name="Correa L.G."/>
            <person name="Dacre M."/>
            <person name="DeBarry J."/>
            <person name="Dreyer I."/>
            <person name="Elias M."/>
            <person name="Engstrom E.M."/>
            <person name="Estelle M."/>
            <person name="Feng L."/>
            <person name="Finet C."/>
            <person name="Floyd S.K."/>
            <person name="Frommer W.B."/>
            <person name="Fujita T."/>
            <person name="Gramzow L."/>
            <person name="Gutensohn M."/>
            <person name="Harholt J."/>
            <person name="Hattori M."/>
            <person name="Heyl A."/>
            <person name="Hirai T."/>
            <person name="Hiwatashi Y."/>
            <person name="Ishikawa M."/>
            <person name="Iwata M."/>
            <person name="Karol K.G."/>
            <person name="Koehler B."/>
            <person name="Kolukisaoglu U."/>
            <person name="Kubo M."/>
            <person name="Kurata T."/>
            <person name="Lalonde S."/>
            <person name="Li K."/>
            <person name="Li Y."/>
            <person name="Litt A."/>
            <person name="Lyons E."/>
            <person name="Manning G."/>
            <person name="Maruyama T."/>
            <person name="Michael T.P."/>
            <person name="Mikami K."/>
            <person name="Miyazaki S."/>
            <person name="Morinaga S."/>
            <person name="Murata T."/>
            <person name="Mueller-Roeber B."/>
            <person name="Nelson D.R."/>
            <person name="Obara M."/>
            <person name="Oguri Y."/>
            <person name="Olmstead R.G."/>
            <person name="Onodera N."/>
            <person name="Petersen B.L."/>
            <person name="Pils B."/>
            <person name="Prigge M."/>
            <person name="Rensing S.A."/>
            <person name="Riano-Pachon D.M."/>
            <person name="Roberts A.W."/>
            <person name="Sato Y."/>
            <person name="Scheller H.V."/>
            <person name="Schulz B."/>
            <person name="Schulz C."/>
            <person name="Shakirov E.V."/>
            <person name="Shibagaki N."/>
            <person name="Shinohara N."/>
            <person name="Shippen D.E."/>
            <person name="Soerensen I."/>
            <person name="Sotooka R."/>
            <person name="Sugimoto N."/>
            <person name="Sugita M."/>
            <person name="Sumikawa N."/>
            <person name="Tanurdzic M."/>
            <person name="Theissen G."/>
            <person name="Ulvskov P."/>
            <person name="Wakazuki S."/>
            <person name="Weng J.K."/>
            <person name="Willats W.W."/>
            <person name="Wipf D."/>
            <person name="Wolf P.G."/>
            <person name="Yang L."/>
            <person name="Zimmer A.D."/>
            <person name="Zhu Q."/>
            <person name="Mitros T."/>
            <person name="Hellsten U."/>
            <person name="Loque D."/>
            <person name="Otillar R."/>
            <person name="Salamov A."/>
            <person name="Schmutz J."/>
            <person name="Shapiro H."/>
            <person name="Lindquist E."/>
            <person name="Lucas S."/>
            <person name="Rokhsar D."/>
            <person name="Grigoriev I.V."/>
        </authorList>
    </citation>
    <scope>NUCLEOTIDE SEQUENCE [LARGE SCALE GENOMIC DNA]</scope>
</reference>
<dbReference type="AlphaFoldDB" id="D8RVZ4"/>
<evidence type="ECO:0000256" key="1">
    <source>
        <dbReference type="ARBA" id="ARBA00005032"/>
    </source>
</evidence>
<dbReference type="OrthoDB" id="1708823at2759"/>
<dbReference type="GO" id="GO:0045116">
    <property type="term" value="P:protein neddylation"/>
    <property type="evidence" value="ECO:0000318"/>
    <property type="project" value="GO_Central"/>
</dbReference>
<dbReference type="FunFam" id="3.40.50.720:FF:000337">
    <property type="entry name" value="NEDD8-activating enzyme E1 regulatory subunit"/>
    <property type="match status" value="1"/>
</dbReference>
<dbReference type="GO" id="GO:0019781">
    <property type="term" value="F:NEDD8 activating enzyme activity"/>
    <property type="evidence" value="ECO:0000318"/>
    <property type="project" value="GO_Central"/>
</dbReference>
<keyword evidence="3 4" id="KW-0833">Ubl conjugation pathway</keyword>
<dbReference type="InterPro" id="IPR030667">
    <property type="entry name" value="APP-BP1"/>
</dbReference>
<dbReference type="UniPathway" id="UPA00885"/>
<dbReference type="Gene3D" id="3.40.50.720">
    <property type="entry name" value="NAD(P)-binding Rossmann-like Domain"/>
    <property type="match status" value="2"/>
</dbReference>
<evidence type="ECO:0000256" key="4">
    <source>
        <dbReference type="PIRNR" id="PIRNR039099"/>
    </source>
</evidence>
<name>D8RVZ4_SELML</name>
<feature type="region of interest" description="Disordered" evidence="5">
    <location>
        <begin position="1"/>
        <end position="20"/>
    </location>
</feature>
<dbReference type="EMBL" id="GL377592">
    <property type="protein sequence ID" value="EFJ23460.1"/>
    <property type="molecule type" value="Genomic_DNA"/>
</dbReference>
<dbReference type="InterPro" id="IPR000594">
    <property type="entry name" value="ThiF_NAD_FAD-bd"/>
</dbReference>
<comment type="pathway">
    <text evidence="1 4">Protein modification; protein neddylation.</text>
</comment>
<evidence type="ECO:0000256" key="2">
    <source>
        <dbReference type="ARBA" id="ARBA00006868"/>
    </source>
</evidence>
<dbReference type="Pfam" id="PF00899">
    <property type="entry name" value="ThiF"/>
    <property type="match status" value="1"/>
</dbReference>
<dbReference type="Gramene" id="EFJ23460">
    <property type="protein sequence ID" value="EFJ23460"/>
    <property type="gene ID" value="SELMODRAFT_103350"/>
</dbReference>
<feature type="domain" description="THIF-type NAD/FAD binding fold" evidence="6">
    <location>
        <begin position="26"/>
        <end position="536"/>
    </location>
</feature>
<accession>D8RVZ4</accession>
<dbReference type="InterPro" id="IPR045886">
    <property type="entry name" value="ThiF/MoeB/HesA"/>
</dbReference>
<evidence type="ECO:0000313" key="8">
    <source>
        <dbReference type="Proteomes" id="UP000001514"/>
    </source>
</evidence>
<comment type="similarity">
    <text evidence="2 4">Belongs to the ubiquitin-activating E1 family. ULA1 subfamily.</text>
</comment>
<dbReference type="STRING" id="88036.D8RVZ4"/>
<gene>
    <name evidence="7" type="primary">AXR1-1</name>
    <name evidence="7" type="ORF">SELMODRAFT_103350</name>
</gene>
<dbReference type="HOGENOM" id="CLU_019618_2_1_1"/>
<dbReference type="PANTHER" id="PTHR10953">
    <property type="entry name" value="UBIQUITIN-ACTIVATING ENZYME E1"/>
    <property type="match status" value="1"/>
</dbReference>
<dbReference type="GeneID" id="9629389"/>
<evidence type="ECO:0000256" key="3">
    <source>
        <dbReference type="ARBA" id="ARBA00022786"/>
    </source>
</evidence>
<evidence type="ECO:0000313" key="7">
    <source>
        <dbReference type="EMBL" id="EFJ23460.1"/>
    </source>
</evidence>
<dbReference type="InParanoid" id="D8RVZ4"/>
<keyword evidence="8" id="KW-1185">Reference proteome</keyword>
<proteinExistence type="inferred from homology"/>
<dbReference type="Proteomes" id="UP000001514">
    <property type="component" value="Unassembled WGS sequence"/>
</dbReference>
<dbReference type="KEGG" id="smo:SELMODRAFT_103350"/>
<sequence>MAHANGGSGDEQKKAAAAAATRSNKYDRQLRIWGEHGQGALEQASVCLLNCGATGSEALKNLVLGGIGNVTAVDGGLVQESDLGNNFLLSAENLGQPRAKSMAALLQEMNDSVLIDHIDASPESLLDSDPGFFARFTLVIATQMRDRSLVILDEVCRRFSVMLLVARSYGLTGYVRISLREHAVIESKPDNTVSDLRLHRPWPELTTFVKEFNLETEDSLVHKHIPFAIILLKVCEEWRSKHGGALPSTTKERSEFKSLVASKKQAQDEDNYKEAVAAASKVWSPPSLSSEVKAILEDGAADVDSSSSDFWILVAALKGFVASEGGGEFPLDGAIPDMHSFTEYYILLQRCYQAKAESDVSAVEAHVRSILSQLGRDPDSISRAAIKHFCKNSRNLRVLRYSSLAEELGLKEVGAKLQKYLPFEGDNANYAIYLMFRAVDRFAEEFGRFPGAMADETVEEDAAKLGAIAHKLAGEIGVDGGVSEEFVYEFSRFGGGEIHCVGAVVGGIASQEAIKLVTKQFTPTAGTLIYNAISSTTTIFQL</sequence>
<dbReference type="PANTHER" id="PTHR10953:SF29">
    <property type="entry name" value="NEDD8-ACTIVATING ENZYME E1 REGULATORY SUBUNIT"/>
    <property type="match status" value="1"/>
</dbReference>
<comment type="function">
    <text evidence="4">Regulatory subunit of the dimeric E1 enzyme. E1 activates RUB1/NEDD8 by first adenylating its C-terminal glycine residue with ATP, thereafter linking this residue to the side chain of the catalytic cysteine, yielding a RUB1-ECR1 thioester and free AMP. E1 finally transfers RUB1 to the catalytic cysteine of RCE1.</text>
</comment>
<protein>
    <recommendedName>
        <fullName evidence="4">NEDD8-activating enzyme E1 regulatory subunit</fullName>
    </recommendedName>
</protein>
<dbReference type="SUPFAM" id="SSF69572">
    <property type="entry name" value="Activating enzymes of the ubiquitin-like proteins"/>
    <property type="match status" value="1"/>
</dbReference>
<organism evidence="8">
    <name type="scientific">Selaginella moellendorffii</name>
    <name type="common">Spikemoss</name>
    <dbReference type="NCBI Taxonomy" id="88036"/>
    <lineage>
        <taxon>Eukaryota</taxon>
        <taxon>Viridiplantae</taxon>
        <taxon>Streptophyta</taxon>
        <taxon>Embryophyta</taxon>
        <taxon>Tracheophyta</taxon>
        <taxon>Lycopodiopsida</taxon>
        <taxon>Selaginellales</taxon>
        <taxon>Selaginellaceae</taxon>
        <taxon>Selaginella</taxon>
    </lineage>
</organism>
<dbReference type="InterPro" id="IPR035985">
    <property type="entry name" value="Ubiquitin-activating_enz"/>
</dbReference>